<accession>F5YHZ3</accession>
<sequence>MTDNERWKAVLENDTHYDGIFFYGVKTTKIFCKPSCISKVPLGKNVAYFATVKQAEQAGYRPCKRCRPDLLEYHPIKEIAEKIKVLLDSYFNREKELSKEIGKIGVSYHRMIDIFKEYYGITPKKYYDNLRIEEAKKLLVTTNNTIIDISYNIGFASLSTFYTAFKKAANLSPAKYRKEQNNGIHSEA</sequence>
<dbReference type="Pfam" id="PF02805">
    <property type="entry name" value="Ada_Zn_binding"/>
    <property type="match status" value="1"/>
</dbReference>
<keyword evidence="5" id="KW-0227">DNA damage</keyword>
<dbReference type="RefSeq" id="WP_015707890.1">
    <property type="nucleotide sequence ID" value="NC_015578.1"/>
</dbReference>
<dbReference type="PROSITE" id="PS01124">
    <property type="entry name" value="HTH_ARAC_FAMILY_2"/>
    <property type="match status" value="1"/>
</dbReference>
<dbReference type="OrthoDB" id="9783680at2"/>
<evidence type="ECO:0000313" key="13">
    <source>
        <dbReference type="EMBL" id="AEF85050.1"/>
    </source>
</evidence>
<evidence type="ECO:0000256" key="2">
    <source>
        <dbReference type="ARBA" id="ARBA00022603"/>
    </source>
</evidence>
<keyword evidence="10" id="KW-0804">Transcription</keyword>
<dbReference type="Gene3D" id="1.10.10.60">
    <property type="entry name" value="Homeodomain-like"/>
    <property type="match status" value="2"/>
</dbReference>
<dbReference type="InterPro" id="IPR035451">
    <property type="entry name" value="Ada-like_dom_sf"/>
</dbReference>
<dbReference type="PIRSF" id="PIRSF000408">
    <property type="entry name" value="Alkyltransferas_AdaA"/>
    <property type="match status" value="1"/>
</dbReference>
<protein>
    <submittedName>
        <fullName evidence="13">Methylphosphotriester-DNA alkyltransferase</fullName>
        <ecNumber evidence="13">2.1.1.-</ecNumber>
    </submittedName>
</protein>
<keyword evidence="14" id="KW-1185">Reference proteome</keyword>
<dbReference type="Proteomes" id="UP000009223">
    <property type="component" value="Chromosome"/>
</dbReference>
<name>F5YHZ3_TREPZ</name>
<dbReference type="GO" id="GO:0008270">
    <property type="term" value="F:zinc ion binding"/>
    <property type="evidence" value="ECO:0007669"/>
    <property type="project" value="InterPro"/>
</dbReference>
<dbReference type="InterPro" id="IPR016220">
    <property type="entry name" value="Me-P-triester_DNA_alkyl-Trfase"/>
</dbReference>
<dbReference type="InterPro" id="IPR018062">
    <property type="entry name" value="HTH_AraC-typ_CS"/>
</dbReference>
<evidence type="ECO:0000313" key="14">
    <source>
        <dbReference type="Proteomes" id="UP000009223"/>
    </source>
</evidence>
<dbReference type="EC" id="2.1.1.-" evidence="13"/>
<dbReference type="KEGG" id="tpi:TREPR_2312"/>
<dbReference type="PANTHER" id="PTHR43280">
    <property type="entry name" value="ARAC-FAMILY TRANSCRIPTIONAL REGULATOR"/>
    <property type="match status" value="1"/>
</dbReference>
<evidence type="ECO:0000256" key="7">
    <source>
        <dbReference type="ARBA" id="ARBA00023015"/>
    </source>
</evidence>
<dbReference type="SMART" id="SM00342">
    <property type="entry name" value="HTH_ARAC"/>
    <property type="match status" value="1"/>
</dbReference>
<dbReference type="GO" id="GO:0032259">
    <property type="term" value="P:methylation"/>
    <property type="evidence" value="ECO:0007669"/>
    <property type="project" value="UniProtKB-KW"/>
</dbReference>
<organism evidence="13 14">
    <name type="scientific">Treponema primitia (strain ATCC BAA-887 / DSM 12427 / ZAS-2)</name>
    <dbReference type="NCBI Taxonomy" id="545694"/>
    <lineage>
        <taxon>Bacteria</taxon>
        <taxon>Pseudomonadati</taxon>
        <taxon>Spirochaetota</taxon>
        <taxon>Spirochaetia</taxon>
        <taxon>Spirochaetales</taxon>
        <taxon>Treponemataceae</taxon>
        <taxon>Treponema</taxon>
    </lineage>
</organism>
<dbReference type="STRING" id="545694.TREPR_2312"/>
<gene>
    <name evidence="13" type="ordered locus">TREPR_2312</name>
</gene>
<proteinExistence type="predicted"/>
<evidence type="ECO:0000256" key="10">
    <source>
        <dbReference type="ARBA" id="ARBA00023163"/>
    </source>
</evidence>
<keyword evidence="7" id="KW-0805">Transcription regulation</keyword>
<dbReference type="eggNOG" id="COG2169">
    <property type="taxonomic scope" value="Bacteria"/>
</dbReference>
<keyword evidence="3 13" id="KW-0808">Transferase</keyword>
<evidence type="ECO:0000256" key="6">
    <source>
        <dbReference type="ARBA" id="ARBA00022833"/>
    </source>
</evidence>
<keyword evidence="9" id="KW-0010">Activator</keyword>
<evidence type="ECO:0000256" key="11">
    <source>
        <dbReference type="ARBA" id="ARBA00023204"/>
    </source>
</evidence>
<evidence type="ECO:0000256" key="5">
    <source>
        <dbReference type="ARBA" id="ARBA00022763"/>
    </source>
</evidence>
<keyword evidence="8" id="KW-0238">DNA-binding</keyword>
<dbReference type="GO" id="GO:0006281">
    <property type="term" value="P:DNA repair"/>
    <property type="evidence" value="ECO:0007669"/>
    <property type="project" value="UniProtKB-KW"/>
</dbReference>
<feature type="domain" description="HTH araC/xylS-type" evidence="12">
    <location>
        <begin position="81"/>
        <end position="179"/>
    </location>
</feature>
<evidence type="ECO:0000256" key="4">
    <source>
        <dbReference type="ARBA" id="ARBA00022723"/>
    </source>
</evidence>
<evidence type="ECO:0000256" key="9">
    <source>
        <dbReference type="ARBA" id="ARBA00023159"/>
    </source>
</evidence>
<keyword evidence="2 13" id="KW-0489">Methyltransferase</keyword>
<evidence type="ECO:0000256" key="8">
    <source>
        <dbReference type="ARBA" id="ARBA00023125"/>
    </source>
</evidence>
<keyword evidence="4" id="KW-0479">Metal-binding</keyword>
<dbReference type="Pfam" id="PF12833">
    <property type="entry name" value="HTH_18"/>
    <property type="match status" value="1"/>
</dbReference>
<keyword evidence="6" id="KW-0862">Zinc</keyword>
<dbReference type="SUPFAM" id="SSF46689">
    <property type="entry name" value="Homeodomain-like"/>
    <property type="match status" value="1"/>
</dbReference>
<evidence type="ECO:0000256" key="1">
    <source>
        <dbReference type="ARBA" id="ARBA00001947"/>
    </source>
</evidence>
<dbReference type="AlphaFoldDB" id="F5YHZ3"/>
<dbReference type="EMBL" id="CP001843">
    <property type="protein sequence ID" value="AEF85050.1"/>
    <property type="molecule type" value="Genomic_DNA"/>
</dbReference>
<dbReference type="InterPro" id="IPR020449">
    <property type="entry name" value="Tscrpt_reg_AraC-type_HTH"/>
</dbReference>
<keyword evidence="11" id="KW-0234">DNA repair</keyword>
<dbReference type="InterPro" id="IPR018060">
    <property type="entry name" value="HTH_AraC"/>
</dbReference>
<dbReference type="GO" id="GO:0043565">
    <property type="term" value="F:sequence-specific DNA binding"/>
    <property type="evidence" value="ECO:0007669"/>
    <property type="project" value="InterPro"/>
</dbReference>
<dbReference type="GO" id="GO:0003700">
    <property type="term" value="F:DNA-binding transcription factor activity"/>
    <property type="evidence" value="ECO:0007669"/>
    <property type="project" value="InterPro"/>
</dbReference>
<dbReference type="PROSITE" id="PS00041">
    <property type="entry name" value="HTH_ARAC_FAMILY_1"/>
    <property type="match status" value="1"/>
</dbReference>
<dbReference type="InterPro" id="IPR004026">
    <property type="entry name" value="Ada_DNA_repair_Zn-bd"/>
</dbReference>
<dbReference type="HOGENOM" id="CLU_000445_81_3_12"/>
<dbReference type="PANTHER" id="PTHR43280:SF29">
    <property type="entry name" value="ARAC-FAMILY TRANSCRIPTIONAL REGULATOR"/>
    <property type="match status" value="1"/>
</dbReference>
<evidence type="ECO:0000256" key="3">
    <source>
        <dbReference type="ARBA" id="ARBA00022679"/>
    </source>
</evidence>
<comment type="cofactor">
    <cofactor evidence="1">
        <name>Zn(2+)</name>
        <dbReference type="ChEBI" id="CHEBI:29105"/>
    </cofactor>
</comment>
<dbReference type="PRINTS" id="PR00032">
    <property type="entry name" value="HTHARAC"/>
</dbReference>
<dbReference type="Gene3D" id="3.40.10.10">
    <property type="entry name" value="DNA Methylphosphotriester Repair Domain"/>
    <property type="match status" value="1"/>
</dbReference>
<dbReference type="SUPFAM" id="SSF57884">
    <property type="entry name" value="Ada DNA repair protein, N-terminal domain (N-Ada 10)"/>
    <property type="match status" value="1"/>
</dbReference>
<dbReference type="GO" id="GO:0008168">
    <property type="term" value="F:methyltransferase activity"/>
    <property type="evidence" value="ECO:0007669"/>
    <property type="project" value="UniProtKB-KW"/>
</dbReference>
<reference evidence="14" key="1">
    <citation type="submission" date="2009-12" db="EMBL/GenBank/DDBJ databases">
        <title>Complete sequence of Treponema primitia strain ZAS-2.</title>
        <authorList>
            <person name="Tetu S.G."/>
            <person name="Matson E."/>
            <person name="Ren Q."/>
            <person name="Seshadri R."/>
            <person name="Elbourne L."/>
            <person name="Hassan K.A."/>
            <person name="Durkin A."/>
            <person name="Radune D."/>
            <person name="Mohamoud Y."/>
            <person name="Shay R."/>
            <person name="Jin S."/>
            <person name="Zhang X."/>
            <person name="Lucey K."/>
            <person name="Ballor N.R."/>
            <person name="Ottesen E."/>
            <person name="Rosenthal R."/>
            <person name="Allen A."/>
            <person name="Leadbetter J.R."/>
            <person name="Paulsen I.T."/>
        </authorList>
    </citation>
    <scope>NUCLEOTIDE SEQUENCE [LARGE SCALE GENOMIC DNA]</scope>
    <source>
        <strain evidence="14">ATCC BAA-887 / DSM 12427 / ZAS-2</strain>
    </source>
</reference>
<reference evidence="13 14" key="2">
    <citation type="journal article" date="2011" name="ISME J.">
        <title>RNA-seq reveals cooperative metabolic interactions between two termite-gut spirochete species in co-culture.</title>
        <authorList>
            <person name="Rosenthal A.Z."/>
            <person name="Matson E.G."/>
            <person name="Eldar A."/>
            <person name="Leadbetter J.R."/>
        </authorList>
    </citation>
    <scope>NUCLEOTIDE SEQUENCE [LARGE SCALE GENOMIC DNA]</scope>
    <source>
        <strain evidence="14">ATCC BAA-887 / DSM 12427 / ZAS-2</strain>
    </source>
</reference>
<dbReference type="InterPro" id="IPR009057">
    <property type="entry name" value="Homeodomain-like_sf"/>
</dbReference>
<evidence type="ECO:0000259" key="12">
    <source>
        <dbReference type="PROSITE" id="PS01124"/>
    </source>
</evidence>